<dbReference type="Pfam" id="PF03703">
    <property type="entry name" value="bPH_2"/>
    <property type="match status" value="2"/>
</dbReference>
<evidence type="ECO:0000259" key="2">
    <source>
        <dbReference type="Pfam" id="PF03703"/>
    </source>
</evidence>
<dbReference type="Proteomes" id="UP000267208">
    <property type="component" value="Chromosome"/>
</dbReference>
<feature type="transmembrane region" description="Helical" evidence="1">
    <location>
        <begin position="42"/>
        <end position="65"/>
    </location>
</feature>
<evidence type="ECO:0000256" key="1">
    <source>
        <dbReference type="SAM" id="Phobius"/>
    </source>
</evidence>
<dbReference type="EMBL" id="CP031933">
    <property type="protein sequence ID" value="AYE38922.1"/>
    <property type="molecule type" value="Genomic_DNA"/>
</dbReference>
<evidence type="ECO:0000313" key="3">
    <source>
        <dbReference type="EMBL" id="AYE38922.1"/>
    </source>
</evidence>
<dbReference type="PIRSF" id="PIRSF026631">
    <property type="entry name" value="UCP026631"/>
    <property type="match status" value="1"/>
</dbReference>
<feature type="domain" description="YdbS-like PH" evidence="2">
    <location>
        <begin position="246"/>
        <end position="324"/>
    </location>
</feature>
<reference evidence="4" key="1">
    <citation type="submission" date="2018-08" db="EMBL/GenBank/DDBJ databases">
        <title>Genome of Lactobacillus sp. HBUAS52074.</title>
        <authorList>
            <person name="Guo Z."/>
            <person name="Zhang Z.D."/>
        </authorList>
    </citation>
    <scope>NUCLEOTIDE SEQUENCE [LARGE SCALE GENOMIC DNA]</scope>
    <source>
        <strain evidence="4">HBUAS52074</strain>
    </source>
</reference>
<feature type="transmembrane region" description="Helical" evidence="1">
    <location>
        <begin position="357"/>
        <end position="373"/>
    </location>
</feature>
<feature type="domain" description="YdbS-like PH" evidence="2">
    <location>
        <begin position="62"/>
        <end position="138"/>
    </location>
</feature>
<feature type="transmembrane region" description="Helical" evidence="1">
    <location>
        <begin position="178"/>
        <end position="197"/>
    </location>
</feature>
<keyword evidence="1" id="KW-1133">Transmembrane helix</keyword>
<dbReference type="AlphaFoldDB" id="A0A386PTV5"/>
<dbReference type="OrthoDB" id="2195155at2"/>
<dbReference type="RefSeq" id="WP_120143147.1">
    <property type="nucleotide sequence ID" value="NZ_CP031933.2"/>
</dbReference>
<feature type="transmembrane region" description="Helical" evidence="1">
    <location>
        <begin position="379"/>
        <end position="397"/>
    </location>
</feature>
<protein>
    <recommendedName>
        <fullName evidence="2">YdbS-like PH domain-containing protein</fullName>
    </recommendedName>
</protein>
<accession>A0A386PTV5</accession>
<evidence type="ECO:0000313" key="4">
    <source>
        <dbReference type="Proteomes" id="UP000267208"/>
    </source>
</evidence>
<dbReference type="PANTHER" id="PTHR34473">
    <property type="entry name" value="UPF0699 TRANSMEMBRANE PROTEIN YDBS"/>
    <property type="match status" value="1"/>
</dbReference>
<dbReference type="InterPro" id="IPR005182">
    <property type="entry name" value="YdbS-like_PH"/>
</dbReference>
<organism evidence="3 4">
    <name type="scientific">Companilactobacillus zhachilii</name>
    <dbReference type="NCBI Taxonomy" id="2304606"/>
    <lineage>
        <taxon>Bacteria</taxon>
        <taxon>Bacillati</taxon>
        <taxon>Bacillota</taxon>
        <taxon>Bacilli</taxon>
        <taxon>Lactobacillales</taxon>
        <taxon>Lactobacillaceae</taxon>
        <taxon>Companilactobacillus</taxon>
    </lineage>
</organism>
<dbReference type="InterPro" id="IPR014529">
    <property type="entry name" value="UCP026631"/>
</dbReference>
<dbReference type="PANTHER" id="PTHR34473:SF2">
    <property type="entry name" value="UPF0699 TRANSMEMBRANE PROTEIN YDBT"/>
    <property type="match status" value="1"/>
</dbReference>
<keyword evidence="1" id="KW-0472">Membrane</keyword>
<keyword evidence="1" id="KW-0812">Transmembrane</keyword>
<feature type="transmembrane region" description="Helical" evidence="1">
    <location>
        <begin position="217"/>
        <end position="243"/>
    </location>
</feature>
<name>A0A386PTV5_9LACO</name>
<proteinExistence type="predicted"/>
<feature type="transmembrane region" description="Helical" evidence="1">
    <location>
        <begin position="12"/>
        <end position="36"/>
    </location>
</feature>
<sequence length="482" mass="55596">MTSKLRRLSPAAILFFFYKDVKNLIIPAAIFAFAVFQQAKLWTIVGLITLFLVVLIGDVIAYFMFGYQLFENEILVKQGLFVKKVNHIPYDRIQNVTANQWFFLKPFKLEELEIETAGHSEGPEVSLVAVSVELKNELNHYRQNSGRPVTEVNDGTDNSKEKINGQTYSITWRELIKFSLTSPAFLSGLLVVLAVYGKVEHAISKQMYEQVAHEFIHWGWLLVVLGMLVIILIFYIVSVFVLIAKYYHFHLTMENNQFEMQYGFFKTKKTSISQARIQAVVVKQTLLRRVLHIATVKLVIISNSKSEETEKDIIVMPVIETAKLKAFFQRFFPDIPIKAWQPQATGHETYYYNLRNGLYFSLITDVLAGLLLFKLSYVLLVVAIVVSAIIWLIPAYLNARRADLQVLNSKYVCLQNNQITSKNTYFIPKNSIQLLDRRQSIWLGKKGFAHLRLSCRSGITERILKVKYLPQKRVDTVLAWYK</sequence>
<keyword evidence="4" id="KW-1185">Reference proteome</keyword>
<gene>
    <name evidence="3" type="ORF">D1B17_09875</name>
</gene>
<dbReference type="KEGG" id="lzh:D1B17_09875"/>